<dbReference type="PANTHER" id="PTHR10429">
    <property type="entry name" value="DNA-3-METHYLADENINE GLYCOSYLASE"/>
    <property type="match status" value="1"/>
</dbReference>
<dbReference type="EMBL" id="JBHTBS010000004">
    <property type="protein sequence ID" value="MFC7337342.1"/>
    <property type="molecule type" value="Genomic_DNA"/>
</dbReference>
<evidence type="ECO:0000256" key="5">
    <source>
        <dbReference type="HAMAP-Rule" id="MF_00527"/>
    </source>
</evidence>
<reference evidence="8" key="1">
    <citation type="journal article" date="2019" name="Int. J. Syst. Evol. Microbiol.">
        <title>The Global Catalogue of Microorganisms (GCM) 10K type strain sequencing project: providing services to taxonomists for standard genome sequencing and annotation.</title>
        <authorList>
            <consortium name="The Broad Institute Genomics Platform"/>
            <consortium name="The Broad Institute Genome Sequencing Center for Infectious Disease"/>
            <person name="Wu L."/>
            <person name="Ma J."/>
        </authorList>
    </citation>
    <scope>NUCLEOTIDE SEQUENCE [LARGE SCALE GENOMIC DNA]</scope>
    <source>
        <strain evidence="8">CGMCC 4.1467</strain>
    </source>
</reference>
<evidence type="ECO:0000313" key="8">
    <source>
        <dbReference type="Proteomes" id="UP001596472"/>
    </source>
</evidence>
<dbReference type="InterPro" id="IPR011034">
    <property type="entry name" value="Formyl_transferase-like_C_sf"/>
</dbReference>
<comment type="similarity">
    <text evidence="1 5">Belongs to the DNA glycosylase MPG family.</text>
</comment>
<dbReference type="CDD" id="cd00540">
    <property type="entry name" value="AAG"/>
    <property type="match status" value="1"/>
</dbReference>
<dbReference type="RefSeq" id="WP_379711540.1">
    <property type="nucleotide sequence ID" value="NZ_JBHTBS010000004.1"/>
</dbReference>
<evidence type="ECO:0000256" key="1">
    <source>
        <dbReference type="ARBA" id="ARBA00009232"/>
    </source>
</evidence>
<dbReference type="Pfam" id="PF02245">
    <property type="entry name" value="Pur_DNA_glyco"/>
    <property type="match status" value="1"/>
</dbReference>
<dbReference type="InterPro" id="IPR036995">
    <property type="entry name" value="MPG_sf"/>
</dbReference>
<evidence type="ECO:0000256" key="2">
    <source>
        <dbReference type="ARBA" id="ARBA00022763"/>
    </source>
</evidence>
<keyword evidence="2 5" id="KW-0227">DNA damage</keyword>
<dbReference type="InterPro" id="IPR003180">
    <property type="entry name" value="MPG"/>
</dbReference>
<comment type="caution">
    <text evidence="7">The sequence shown here is derived from an EMBL/GenBank/DDBJ whole genome shotgun (WGS) entry which is preliminary data.</text>
</comment>
<dbReference type="SUPFAM" id="SSF50486">
    <property type="entry name" value="FMT C-terminal domain-like"/>
    <property type="match status" value="1"/>
</dbReference>
<dbReference type="EC" id="3.2.2.-" evidence="5"/>
<organism evidence="7 8">
    <name type="scientific">Haloferula chungangensis</name>
    <dbReference type="NCBI Taxonomy" id="1048331"/>
    <lineage>
        <taxon>Bacteria</taxon>
        <taxon>Pseudomonadati</taxon>
        <taxon>Verrucomicrobiota</taxon>
        <taxon>Verrucomicrobiia</taxon>
        <taxon>Verrucomicrobiales</taxon>
        <taxon>Verrucomicrobiaceae</taxon>
        <taxon>Haloferula</taxon>
    </lineage>
</organism>
<protein>
    <recommendedName>
        <fullName evidence="5">Putative 3-methyladenine DNA glycosylase</fullName>
        <ecNumber evidence="5">3.2.2.-</ecNumber>
    </recommendedName>
</protein>
<keyword evidence="3 5" id="KW-0378">Hydrolase</keyword>
<dbReference type="Gene3D" id="3.10.300.10">
    <property type="entry name" value="Methylpurine-DNA glycosylase (MPG)"/>
    <property type="match status" value="1"/>
</dbReference>
<keyword evidence="4 5" id="KW-0234">DNA repair</keyword>
<evidence type="ECO:0000313" key="7">
    <source>
        <dbReference type="EMBL" id="MFC7337342.1"/>
    </source>
</evidence>
<accession>A0ABW2L4U3</accession>
<dbReference type="PANTHER" id="PTHR10429:SF0">
    <property type="entry name" value="DNA-3-METHYLADENINE GLYCOSYLASE"/>
    <property type="match status" value="1"/>
</dbReference>
<evidence type="ECO:0000256" key="6">
    <source>
        <dbReference type="SAM" id="MobiDB-lite"/>
    </source>
</evidence>
<proteinExistence type="inferred from homology"/>
<dbReference type="NCBIfam" id="TIGR00567">
    <property type="entry name" value="3mg"/>
    <property type="match status" value="1"/>
</dbReference>
<evidence type="ECO:0000256" key="3">
    <source>
        <dbReference type="ARBA" id="ARBA00022801"/>
    </source>
</evidence>
<gene>
    <name evidence="7" type="ORF">ACFQY0_09160</name>
</gene>
<evidence type="ECO:0000256" key="4">
    <source>
        <dbReference type="ARBA" id="ARBA00023204"/>
    </source>
</evidence>
<feature type="region of interest" description="Disordered" evidence="6">
    <location>
        <begin position="1"/>
        <end position="36"/>
    </location>
</feature>
<sequence>MSRNAIKPAADGSDRRCAEGPTMMPVEKSPSRRSSGHAMETLGSAFFHRSPVEVARELLGARLEHAGCSGMIVETEAYSAVDDEACHTFFRAKARRFVDEHPPGAAYIYLNYGMYWLANVLVRSPAGESGFVLIRALEPELGVSEMMIRRKKEKDLCAGPGKLTIAMNIDGSHHGGNFLGDPFSLYPRATIPPIITGPRIGISKAADKPWRFGIKGSRYLSRRF</sequence>
<dbReference type="HAMAP" id="MF_00527">
    <property type="entry name" value="3MGH"/>
    <property type="match status" value="1"/>
</dbReference>
<dbReference type="Proteomes" id="UP001596472">
    <property type="component" value="Unassembled WGS sequence"/>
</dbReference>
<keyword evidence="8" id="KW-1185">Reference proteome</keyword>
<name>A0ABW2L4U3_9BACT</name>